<feature type="transmembrane region" description="Helical" evidence="2">
    <location>
        <begin position="573"/>
        <end position="590"/>
    </location>
</feature>
<evidence type="ECO:0000313" key="5">
    <source>
        <dbReference type="Proteomes" id="UP000268727"/>
    </source>
</evidence>
<keyword evidence="2" id="KW-0472">Membrane</keyword>
<dbReference type="EMBL" id="RJKM01000001">
    <property type="protein sequence ID" value="ROP41828.1"/>
    <property type="molecule type" value="Genomic_DNA"/>
</dbReference>
<feature type="compositionally biased region" description="Low complexity" evidence="1">
    <location>
        <begin position="548"/>
        <end position="562"/>
    </location>
</feature>
<accession>A0A3N1HH48</accession>
<comment type="caution">
    <text evidence="4">The sequence shown here is derived from an EMBL/GenBank/DDBJ whole genome shotgun (WGS) entry which is preliminary data.</text>
</comment>
<dbReference type="SUPFAM" id="SSF49478">
    <property type="entry name" value="Cna protein B-type domain"/>
    <property type="match status" value="1"/>
</dbReference>
<reference evidence="4 5" key="1">
    <citation type="submission" date="2018-11" db="EMBL/GenBank/DDBJ databases">
        <title>Sequencing the genomes of 1000 actinobacteria strains.</title>
        <authorList>
            <person name="Klenk H.-P."/>
        </authorList>
    </citation>
    <scope>NUCLEOTIDE SEQUENCE [LARGE SCALE GENOMIC DNA]</scope>
    <source>
        <strain evidence="4 5">DSM 44231</strain>
    </source>
</reference>
<feature type="chain" id="PRO_5018058935" description="SdrD B-like protein" evidence="3">
    <location>
        <begin position="31"/>
        <end position="598"/>
    </location>
</feature>
<sequence length="598" mass="62785">MLLRRVRPLARRSAALAVALTLTTTLCAKAYAEDAPSVQPAVVGESTGRTTEPPNVEPPQSGPSADEPTGSEPPADPEVQPEPQPEPESRPEPRTQPESETQSGAEEPVADPGIVARVEGGPYLVDQLFTIDVTITNHGTADSTGLNVYTSTVSGSWVSLQYPRPELPNVLPAGESVDLRYQARVFTWNGPPVMDVYITSNEDRAWDNNRSTVAPPFLSPDGAKGSVSGLLYGDRNGVREPLAGVQVRLNRGGEEVVGTTGTDGRFRVTDLPRAVYSIYFGRVPGGWVLPANLSVEVDGDESVEYAAIRPFTDHLAASVAFTSDTYAVGDTAQITVTLTNSGTVDLPKIVAFCDRSGGEGPHVVDIDLNGLAWDAGVAVPAGQTVTVTITGTVPPKTADYGAVSVSCSFGDDFYNERGFPHAYTIARVPAGSTHTWVRFAHDANGDDRIGDDEGVSGLTVRLVDWFSEQTVTEGVTDAGGRVDFADFPAGPYWIVIQGPWRFDFPDGDPTDRTLMYFRANCGDHCGGWTPPLVPAADNTPTPPGGQAPGAQTPAAPAAGGGAAALANTGATPLGLTMSGVLLLVAGAALLRGGRRRLA</sequence>
<dbReference type="GO" id="GO:0005975">
    <property type="term" value="P:carbohydrate metabolic process"/>
    <property type="evidence" value="ECO:0007669"/>
    <property type="project" value="UniProtKB-ARBA"/>
</dbReference>
<evidence type="ECO:0000256" key="3">
    <source>
        <dbReference type="SAM" id="SignalP"/>
    </source>
</evidence>
<evidence type="ECO:0000313" key="4">
    <source>
        <dbReference type="EMBL" id="ROP41828.1"/>
    </source>
</evidence>
<feature type="region of interest" description="Disordered" evidence="1">
    <location>
        <begin position="33"/>
        <end position="110"/>
    </location>
</feature>
<evidence type="ECO:0008006" key="6">
    <source>
        <dbReference type="Google" id="ProtNLM"/>
    </source>
</evidence>
<keyword evidence="2" id="KW-0812">Transmembrane</keyword>
<dbReference type="InterPro" id="IPR013783">
    <property type="entry name" value="Ig-like_fold"/>
</dbReference>
<evidence type="ECO:0000256" key="2">
    <source>
        <dbReference type="SAM" id="Phobius"/>
    </source>
</evidence>
<proteinExistence type="predicted"/>
<keyword evidence="5" id="KW-1185">Reference proteome</keyword>
<feature type="region of interest" description="Disordered" evidence="1">
    <location>
        <begin position="532"/>
        <end position="562"/>
    </location>
</feature>
<organism evidence="4 5">
    <name type="scientific">Saccharothrix texasensis</name>
    <dbReference type="NCBI Taxonomy" id="103734"/>
    <lineage>
        <taxon>Bacteria</taxon>
        <taxon>Bacillati</taxon>
        <taxon>Actinomycetota</taxon>
        <taxon>Actinomycetes</taxon>
        <taxon>Pseudonocardiales</taxon>
        <taxon>Pseudonocardiaceae</taxon>
        <taxon>Saccharothrix</taxon>
    </lineage>
</organism>
<feature type="compositionally biased region" description="Pro residues" evidence="1">
    <location>
        <begin position="74"/>
        <end position="86"/>
    </location>
</feature>
<dbReference type="Proteomes" id="UP000268727">
    <property type="component" value="Unassembled WGS sequence"/>
</dbReference>
<gene>
    <name evidence="4" type="ORF">EDD40_7287</name>
</gene>
<dbReference type="AlphaFoldDB" id="A0A3N1HH48"/>
<protein>
    <recommendedName>
        <fullName evidence="6">SdrD B-like protein</fullName>
    </recommendedName>
</protein>
<feature type="compositionally biased region" description="Basic and acidic residues" evidence="1">
    <location>
        <begin position="87"/>
        <end position="97"/>
    </location>
</feature>
<keyword evidence="3" id="KW-0732">Signal</keyword>
<dbReference type="SUPFAM" id="SSF117074">
    <property type="entry name" value="Hypothetical protein PA1324"/>
    <property type="match status" value="1"/>
</dbReference>
<keyword evidence="2" id="KW-1133">Transmembrane helix</keyword>
<feature type="signal peptide" evidence="3">
    <location>
        <begin position="1"/>
        <end position="30"/>
    </location>
</feature>
<name>A0A3N1HH48_9PSEU</name>
<dbReference type="Gene3D" id="2.60.40.10">
    <property type="entry name" value="Immunoglobulins"/>
    <property type="match status" value="2"/>
</dbReference>
<evidence type="ECO:0000256" key="1">
    <source>
        <dbReference type="SAM" id="MobiDB-lite"/>
    </source>
</evidence>